<gene>
    <name evidence="14" type="ORF">ABMA28_005453</name>
</gene>
<evidence type="ECO:0000256" key="1">
    <source>
        <dbReference type="ARBA" id="ARBA00004479"/>
    </source>
</evidence>
<comment type="similarity">
    <text evidence="2">Belongs to the Toll-like receptor family.</text>
</comment>
<evidence type="ECO:0000259" key="13">
    <source>
        <dbReference type="PROSITE" id="PS50104"/>
    </source>
</evidence>
<protein>
    <recommendedName>
        <fullName evidence="13">TIR domain-containing protein</fullName>
    </recommendedName>
</protein>
<feature type="signal peptide" evidence="12">
    <location>
        <begin position="1"/>
        <end position="19"/>
    </location>
</feature>
<evidence type="ECO:0000256" key="12">
    <source>
        <dbReference type="SAM" id="SignalP"/>
    </source>
</evidence>
<keyword evidence="4 11" id="KW-0812">Transmembrane</keyword>
<dbReference type="PROSITE" id="PS51450">
    <property type="entry name" value="LRR"/>
    <property type="match status" value="1"/>
</dbReference>
<feature type="domain" description="TIR" evidence="13">
    <location>
        <begin position="711"/>
        <end position="852"/>
    </location>
</feature>
<comment type="subcellular location">
    <subcellularLocation>
        <location evidence="1">Membrane</location>
        <topology evidence="1">Single-pass type I membrane protein</topology>
    </subcellularLocation>
</comment>
<dbReference type="PANTHER" id="PTHR24365">
    <property type="entry name" value="TOLL-LIKE RECEPTOR"/>
    <property type="match status" value="1"/>
</dbReference>
<feature type="chain" id="PRO_5044857318" description="TIR domain-containing protein" evidence="12">
    <location>
        <begin position="20"/>
        <end position="856"/>
    </location>
</feature>
<evidence type="ECO:0000256" key="2">
    <source>
        <dbReference type="ARBA" id="ARBA00009634"/>
    </source>
</evidence>
<dbReference type="Gene3D" id="3.40.50.10140">
    <property type="entry name" value="Toll/interleukin-1 receptor homology (TIR) domain"/>
    <property type="match status" value="1"/>
</dbReference>
<dbReference type="InterPro" id="IPR017241">
    <property type="entry name" value="Toll-like_receptor"/>
</dbReference>
<keyword evidence="10" id="KW-0325">Glycoprotein</keyword>
<dbReference type="PIRSF" id="PIRSF037595">
    <property type="entry name" value="Toll-like_receptor"/>
    <property type="match status" value="1"/>
</dbReference>
<keyword evidence="3" id="KW-0433">Leucine-rich repeat</keyword>
<dbReference type="InterPro" id="IPR001611">
    <property type="entry name" value="Leu-rich_rpt"/>
</dbReference>
<keyword evidence="7 11" id="KW-1133">Transmembrane helix</keyword>
<dbReference type="PROSITE" id="PS50104">
    <property type="entry name" value="TIR"/>
    <property type="match status" value="1"/>
</dbReference>
<dbReference type="SMART" id="SM00255">
    <property type="entry name" value="TIR"/>
    <property type="match status" value="1"/>
</dbReference>
<evidence type="ECO:0000313" key="15">
    <source>
        <dbReference type="Proteomes" id="UP001549921"/>
    </source>
</evidence>
<reference evidence="14 15" key="1">
    <citation type="submission" date="2024-06" db="EMBL/GenBank/DDBJ databases">
        <title>A chromosome-level genome assembly of beet webworm, Loxostege sticticalis.</title>
        <authorList>
            <person name="Zhang Y."/>
        </authorList>
    </citation>
    <scope>NUCLEOTIDE SEQUENCE [LARGE SCALE GENOMIC DNA]</scope>
    <source>
        <strain evidence="14">AQ028</strain>
        <tissue evidence="14">Male pupae</tissue>
    </source>
</reference>
<dbReference type="SUPFAM" id="SSF52047">
    <property type="entry name" value="RNI-like"/>
    <property type="match status" value="1"/>
</dbReference>
<dbReference type="EMBL" id="JBEDNZ010000017">
    <property type="protein sequence ID" value="KAL0822089.1"/>
    <property type="molecule type" value="Genomic_DNA"/>
</dbReference>
<evidence type="ECO:0000256" key="8">
    <source>
        <dbReference type="ARBA" id="ARBA00023136"/>
    </source>
</evidence>
<dbReference type="SUPFAM" id="SSF52058">
    <property type="entry name" value="L domain-like"/>
    <property type="match status" value="1"/>
</dbReference>
<feature type="transmembrane region" description="Helical" evidence="11">
    <location>
        <begin position="652"/>
        <end position="676"/>
    </location>
</feature>
<dbReference type="Gene3D" id="3.80.10.10">
    <property type="entry name" value="Ribonuclease Inhibitor"/>
    <property type="match status" value="3"/>
</dbReference>
<dbReference type="SUPFAM" id="SSF52200">
    <property type="entry name" value="Toll/Interleukin receptor TIR domain"/>
    <property type="match status" value="1"/>
</dbReference>
<name>A0ABD0SSV7_LOXSC</name>
<evidence type="ECO:0000256" key="7">
    <source>
        <dbReference type="ARBA" id="ARBA00022989"/>
    </source>
</evidence>
<dbReference type="Proteomes" id="UP001549921">
    <property type="component" value="Unassembled WGS sequence"/>
</dbReference>
<evidence type="ECO:0000256" key="3">
    <source>
        <dbReference type="ARBA" id="ARBA00022614"/>
    </source>
</evidence>
<evidence type="ECO:0000256" key="4">
    <source>
        <dbReference type="ARBA" id="ARBA00022692"/>
    </source>
</evidence>
<keyword evidence="9" id="KW-0675">Receptor</keyword>
<accession>A0ABD0SSV7</accession>
<evidence type="ECO:0000256" key="5">
    <source>
        <dbReference type="ARBA" id="ARBA00022729"/>
    </source>
</evidence>
<evidence type="ECO:0000313" key="14">
    <source>
        <dbReference type="EMBL" id="KAL0822089.1"/>
    </source>
</evidence>
<keyword evidence="5 12" id="KW-0732">Signal</keyword>
<dbReference type="SMART" id="SM00369">
    <property type="entry name" value="LRR_TYP"/>
    <property type="match status" value="11"/>
</dbReference>
<comment type="caution">
    <text evidence="14">The sequence shown here is derived from an EMBL/GenBank/DDBJ whole genome shotgun (WGS) entry which is preliminary data.</text>
</comment>
<sequence>MLLKGYIWLLLCYAQNARSNLIEEYEAISRHFVLPEIRTGEPLPVELGVDRYSGCICRASHDRQLVVCFGNYECTRFPQVKIQSEILRVRTTVMVKILRGQLNTLNHLKILEIEANHKLQYIEPGIFENLKNLQHLSISYNTRLHSINERLFEGLSNLRNLTLVNNGFNNILDLTPAFRPSILPLLRWLDVSENPLEIIPEHAFHPMKGTLLRKLDVNLCRLDEIHPNSFLVLKNLKELHLGDNDLNSTLIGDFLNRMMIEGINLTNLDVSGMGFRKQPPRELMNIIARSTIKSLILAQNQFEIIHDDAFPRMPNIELLDLRKVLCISIEGNAFSPSKFPNLKVLLLSGNNLPGVHKKHLSDQLLLLDMSSNKGNPANPVYYEIDRDTFLLCKSLRILNLSFNRIKSIFDYTFNGLVNLRILSLENGTIFHIGDGTFKSMKRLIMLNLANNPLTATENLTSSQFDGLNELKMLNMQNCGIRHFYDDDNMFEMMPNLTHLILRNNLLYYITAETLKPLKFLQVLDLSENLLISWWRPLFLVSGVKPKTLYFTNNKISHFSISMIEDISYLLENRGNVTVEIDFMNNVFLCECSSMYKAYLWLQANGTKSIQKFFDDSNFQCSSPDPWEDRRVAEYLSSIRHLRCLVYQKISNVMVLVWTAPSLVSIMLVVSVVVILYKYRDYIRYWLFLAKLALGRNFRKKTISPKISPTGYKFDAFVSYCSEDREFVSEMLVQLESNPPNLKLCVYERDFEIGSFISESVQTSINESRYVILVISNNFAKSQWCRWETQLAEYHRLFLEDGSAYDPLVLVKLGDIESKYLTTTLKYLLKTKVYHSWDENNTEEFWKKLRKVLMKNS</sequence>
<dbReference type="PANTHER" id="PTHR24365:SF530">
    <property type="entry name" value="MSTPROX-RELATED"/>
    <property type="match status" value="1"/>
</dbReference>
<evidence type="ECO:0000256" key="6">
    <source>
        <dbReference type="ARBA" id="ARBA00022737"/>
    </source>
</evidence>
<dbReference type="InterPro" id="IPR035897">
    <property type="entry name" value="Toll_tir_struct_dom_sf"/>
</dbReference>
<keyword evidence="8 11" id="KW-0472">Membrane</keyword>
<dbReference type="GO" id="GO:0016020">
    <property type="term" value="C:membrane"/>
    <property type="evidence" value="ECO:0007669"/>
    <property type="project" value="UniProtKB-SubCell"/>
</dbReference>
<evidence type="ECO:0000256" key="10">
    <source>
        <dbReference type="ARBA" id="ARBA00023180"/>
    </source>
</evidence>
<keyword evidence="6" id="KW-0677">Repeat</keyword>
<dbReference type="InterPro" id="IPR003591">
    <property type="entry name" value="Leu-rich_rpt_typical-subtyp"/>
</dbReference>
<evidence type="ECO:0000256" key="9">
    <source>
        <dbReference type="ARBA" id="ARBA00023170"/>
    </source>
</evidence>
<dbReference type="InterPro" id="IPR000157">
    <property type="entry name" value="TIR_dom"/>
</dbReference>
<organism evidence="14 15">
    <name type="scientific">Loxostege sticticalis</name>
    <name type="common">Beet webworm moth</name>
    <dbReference type="NCBI Taxonomy" id="481309"/>
    <lineage>
        <taxon>Eukaryota</taxon>
        <taxon>Metazoa</taxon>
        <taxon>Ecdysozoa</taxon>
        <taxon>Arthropoda</taxon>
        <taxon>Hexapoda</taxon>
        <taxon>Insecta</taxon>
        <taxon>Pterygota</taxon>
        <taxon>Neoptera</taxon>
        <taxon>Endopterygota</taxon>
        <taxon>Lepidoptera</taxon>
        <taxon>Glossata</taxon>
        <taxon>Ditrysia</taxon>
        <taxon>Pyraloidea</taxon>
        <taxon>Crambidae</taxon>
        <taxon>Pyraustinae</taxon>
        <taxon>Loxostege</taxon>
    </lineage>
</organism>
<dbReference type="Pfam" id="PF01582">
    <property type="entry name" value="TIR"/>
    <property type="match status" value="1"/>
</dbReference>
<dbReference type="AlphaFoldDB" id="A0ABD0SSV7"/>
<proteinExistence type="inferred from homology"/>
<dbReference type="InterPro" id="IPR032675">
    <property type="entry name" value="LRR_dom_sf"/>
</dbReference>
<evidence type="ECO:0000256" key="11">
    <source>
        <dbReference type="SAM" id="Phobius"/>
    </source>
</evidence>
<dbReference type="Pfam" id="PF13855">
    <property type="entry name" value="LRR_8"/>
    <property type="match status" value="3"/>
</dbReference>